<dbReference type="PANTHER" id="PTHR23528">
    <property type="match status" value="1"/>
</dbReference>
<keyword evidence="2 5" id="KW-0812">Transmembrane</keyword>
<feature type="transmembrane region" description="Helical" evidence="5">
    <location>
        <begin position="338"/>
        <end position="359"/>
    </location>
</feature>
<evidence type="ECO:0000259" key="6">
    <source>
        <dbReference type="PROSITE" id="PS50850"/>
    </source>
</evidence>
<organism evidence="7 8">
    <name type="scientific">Microbacterium plantarum</name>
    <dbReference type="NCBI Taxonomy" id="1816425"/>
    <lineage>
        <taxon>Bacteria</taxon>
        <taxon>Bacillati</taxon>
        <taxon>Actinomycetota</taxon>
        <taxon>Actinomycetes</taxon>
        <taxon>Micrococcales</taxon>
        <taxon>Microbacteriaceae</taxon>
        <taxon>Microbacterium</taxon>
    </lineage>
</organism>
<feature type="transmembrane region" description="Helical" evidence="5">
    <location>
        <begin position="137"/>
        <end position="158"/>
    </location>
</feature>
<dbReference type="PROSITE" id="PS50850">
    <property type="entry name" value="MFS"/>
    <property type="match status" value="1"/>
</dbReference>
<evidence type="ECO:0000256" key="1">
    <source>
        <dbReference type="ARBA" id="ARBA00004651"/>
    </source>
</evidence>
<dbReference type="Pfam" id="PF07690">
    <property type="entry name" value="MFS_1"/>
    <property type="match status" value="1"/>
</dbReference>
<evidence type="ECO:0000256" key="4">
    <source>
        <dbReference type="ARBA" id="ARBA00023136"/>
    </source>
</evidence>
<protein>
    <submittedName>
        <fullName evidence="7">MFS transporter</fullName>
    </submittedName>
</protein>
<dbReference type="RefSeq" id="WP_162815488.1">
    <property type="nucleotide sequence ID" value="NZ_JBHLHV010000001.1"/>
</dbReference>
<accession>A0ABV5EMZ8</accession>
<dbReference type="EMBL" id="JBHLHV010000001">
    <property type="protein sequence ID" value="MFB8891345.1"/>
    <property type="molecule type" value="Genomic_DNA"/>
</dbReference>
<evidence type="ECO:0000313" key="8">
    <source>
        <dbReference type="Proteomes" id="UP001589643"/>
    </source>
</evidence>
<comment type="subcellular location">
    <subcellularLocation>
        <location evidence="1">Cell membrane</location>
        <topology evidence="1">Multi-pass membrane protein</topology>
    </subcellularLocation>
</comment>
<feature type="transmembrane region" description="Helical" evidence="5">
    <location>
        <begin position="365"/>
        <end position="384"/>
    </location>
</feature>
<feature type="transmembrane region" description="Helical" evidence="5">
    <location>
        <begin position="103"/>
        <end position="125"/>
    </location>
</feature>
<dbReference type="SUPFAM" id="SSF103473">
    <property type="entry name" value="MFS general substrate transporter"/>
    <property type="match status" value="1"/>
</dbReference>
<feature type="transmembrane region" description="Helical" evidence="5">
    <location>
        <begin position="246"/>
        <end position="269"/>
    </location>
</feature>
<feature type="transmembrane region" description="Helical" evidence="5">
    <location>
        <begin position="276"/>
        <end position="294"/>
    </location>
</feature>
<evidence type="ECO:0000256" key="5">
    <source>
        <dbReference type="SAM" id="Phobius"/>
    </source>
</evidence>
<evidence type="ECO:0000256" key="2">
    <source>
        <dbReference type="ARBA" id="ARBA00022692"/>
    </source>
</evidence>
<feature type="domain" description="Major facilitator superfamily (MFS) profile" evidence="6">
    <location>
        <begin position="166"/>
        <end position="394"/>
    </location>
</feature>
<sequence length="394" mass="39615">MHTRLLWSLLLAALALNAVYGAVAGVLVPAQIARADAANKDAILAVALTASSLLTLVVHPLAGAASDRTRSRGGRRAPWIVAGAAGSAAVMVALGYAESAGAVVLGWLVLQPLLNVVEAPLDAVLADRVEPSRRPRAAAFFGMGAAGGLAAGAAGAGLGVAAPHAVYLALATGLLVASVGFVVANPDRSSAGTTTRVPAREAWASRDLRLVFSARFALVLGHQLVMGYLLYIVMDFTGASVEEAGRTASLVIGLHIVSLICGSVAGALWIRRRVPWVVAASAVLAASLLIPVAAPSISGLLVFAVVGGAARGVYLAADLALMIDVLPSRDDSGRDLGLLGLATIVPQTLAPALAGLVLVLGSGSYGVLFVLAALAALSSTAIIARVGSAPARRP</sequence>
<dbReference type="PANTHER" id="PTHR23528:SF1">
    <property type="entry name" value="MAJOR FACILITATOR SUPERFAMILY (MFS) PROFILE DOMAIN-CONTAINING PROTEIN"/>
    <property type="match status" value="1"/>
</dbReference>
<keyword evidence="3 5" id="KW-1133">Transmembrane helix</keyword>
<evidence type="ECO:0000256" key="3">
    <source>
        <dbReference type="ARBA" id="ARBA00022989"/>
    </source>
</evidence>
<dbReference type="InterPro" id="IPR011701">
    <property type="entry name" value="MFS"/>
</dbReference>
<dbReference type="Gene3D" id="1.20.1250.20">
    <property type="entry name" value="MFS general substrate transporter like domains"/>
    <property type="match status" value="2"/>
</dbReference>
<name>A0ABV5EMZ8_9MICO</name>
<evidence type="ECO:0000313" key="7">
    <source>
        <dbReference type="EMBL" id="MFB8891345.1"/>
    </source>
</evidence>
<reference evidence="7 8" key="1">
    <citation type="submission" date="2024-08" db="EMBL/GenBank/DDBJ databases">
        <title>Heavy metals resistant antinobacteria isolated from wastewater.</title>
        <authorList>
            <person name="Roman Ponce B."/>
            <person name="Blanco Mercado M.A."/>
            <person name="Avila Aldana I.N."/>
            <person name="Morales Arrieta S."/>
        </authorList>
    </citation>
    <scope>NUCLEOTIDE SEQUENCE [LARGE SCALE GENOMIC DNA]</scope>
    <source>
        <strain evidence="8">sma-1</strain>
    </source>
</reference>
<keyword evidence="8" id="KW-1185">Reference proteome</keyword>
<gene>
    <name evidence="7" type="ORF">AB7P39_00665</name>
</gene>
<feature type="transmembrane region" description="Helical" evidence="5">
    <location>
        <begin position="45"/>
        <end position="65"/>
    </location>
</feature>
<comment type="caution">
    <text evidence="7">The sequence shown here is derived from an EMBL/GenBank/DDBJ whole genome shotgun (WGS) entry which is preliminary data.</text>
</comment>
<dbReference type="InterPro" id="IPR020846">
    <property type="entry name" value="MFS_dom"/>
</dbReference>
<feature type="transmembrane region" description="Helical" evidence="5">
    <location>
        <begin position="77"/>
        <end position="97"/>
    </location>
</feature>
<feature type="transmembrane region" description="Helical" evidence="5">
    <location>
        <begin position="216"/>
        <end position="234"/>
    </location>
</feature>
<dbReference type="InterPro" id="IPR036259">
    <property type="entry name" value="MFS_trans_sf"/>
</dbReference>
<keyword evidence="4 5" id="KW-0472">Membrane</keyword>
<proteinExistence type="predicted"/>
<feature type="transmembrane region" description="Helical" evidence="5">
    <location>
        <begin position="164"/>
        <end position="184"/>
    </location>
</feature>
<dbReference type="Proteomes" id="UP001589643">
    <property type="component" value="Unassembled WGS sequence"/>
</dbReference>